<dbReference type="HOGENOM" id="CLU_3136351_0_0_6"/>
<reference evidence="1 2" key="1">
    <citation type="journal article" date="2009" name="Proc. Natl. Acad. Sci. U.S.A.">
        <title>Hamiltonella defensa, genome evolution of protective bacterial endosymbiont from pathogenic ancestors.</title>
        <authorList>
            <person name="Degnan P.H."/>
            <person name="Yu Y."/>
            <person name="Sisneros N."/>
            <person name="Wing R.A."/>
            <person name="Moran N.A."/>
        </authorList>
    </citation>
    <scope>NUCLEOTIDE SEQUENCE [LARGE SCALE GENOMIC DNA]</scope>
    <source>
        <strain evidence="2">5AT</strain>
    </source>
</reference>
<accession>C4K780</accession>
<protein>
    <submittedName>
        <fullName evidence="1">Uncharacterized protein</fullName>
    </submittedName>
</protein>
<keyword evidence="2" id="KW-1185">Reference proteome</keyword>
<dbReference type="AlphaFoldDB" id="C4K780"/>
<sequence length="49" mass="5848">MPPYFERFLFLFEHSPQNLKDLSLFSLDVESVKEAGPTNRRLFKKCHSF</sequence>
<evidence type="ECO:0000313" key="2">
    <source>
        <dbReference type="Proteomes" id="UP000002334"/>
    </source>
</evidence>
<organism evidence="1 2">
    <name type="scientific">Hamiltonella defensa subsp. Acyrthosiphon pisum (strain 5AT)</name>
    <dbReference type="NCBI Taxonomy" id="572265"/>
    <lineage>
        <taxon>Bacteria</taxon>
        <taxon>Pseudomonadati</taxon>
        <taxon>Pseudomonadota</taxon>
        <taxon>Gammaproteobacteria</taxon>
        <taxon>Enterobacterales</taxon>
        <taxon>Enterobacteriaceae</taxon>
        <taxon>aphid secondary symbionts</taxon>
        <taxon>Candidatus Williamhamiltonella</taxon>
    </lineage>
</organism>
<name>C4K780_HAMD5</name>
<dbReference type="EMBL" id="CP001277">
    <property type="protein sequence ID" value="ACQ68424.1"/>
    <property type="molecule type" value="Genomic_DNA"/>
</dbReference>
<proteinExistence type="predicted"/>
<dbReference type="Proteomes" id="UP000002334">
    <property type="component" value="Chromosome"/>
</dbReference>
<gene>
    <name evidence="1" type="ordered locus">HDEF_1829</name>
</gene>
<dbReference type="KEGG" id="hde:HDEF_1829"/>
<evidence type="ECO:0000313" key="1">
    <source>
        <dbReference type="EMBL" id="ACQ68424.1"/>
    </source>
</evidence>